<dbReference type="EMBL" id="PKSL01000031">
    <property type="protein sequence ID" value="POW12441.1"/>
    <property type="molecule type" value="Genomic_DNA"/>
</dbReference>
<dbReference type="VEuPathDB" id="FungiDB:PSTT_04507"/>
<evidence type="ECO:0000313" key="2">
    <source>
        <dbReference type="Proteomes" id="UP000239156"/>
    </source>
</evidence>
<sequence>MWGLAGHPTSLRKRRIASSFEIVRRVSLCIPPIHLILPCKIIQRPKLLFTTGPCHWSSPQAPQVLKGSDGKRLKFLKTRTMQHNPLTTLTARFKLAYTRLAGKSLTHNPKIVQLRGCVRPSRATSGCQQVPAGLI</sequence>
<accession>A0A2S4VSE7</accession>
<protein>
    <submittedName>
        <fullName evidence="1">Uncharacterized protein</fullName>
    </submittedName>
</protein>
<dbReference type="AlphaFoldDB" id="A0A2S4VSE7"/>
<name>A0A2S4VSE7_9BASI</name>
<reference evidence="1" key="1">
    <citation type="submission" date="2017-12" db="EMBL/GenBank/DDBJ databases">
        <title>Gene loss provides genomic basis for host adaptation in cereal stripe rust fungi.</title>
        <authorList>
            <person name="Xia C."/>
        </authorList>
    </citation>
    <scope>NUCLEOTIDE SEQUENCE [LARGE SCALE GENOMIC DNA]</scope>
    <source>
        <strain evidence="1">93-210</strain>
    </source>
</reference>
<gene>
    <name evidence="1" type="ORF">PSTT_04507</name>
</gene>
<proteinExistence type="predicted"/>
<organism evidence="1 2">
    <name type="scientific">Puccinia striiformis</name>
    <dbReference type="NCBI Taxonomy" id="27350"/>
    <lineage>
        <taxon>Eukaryota</taxon>
        <taxon>Fungi</taxon>
        <taxon>Dikarya</taxon>
        <taxon>Basidiomycota</taxon>
        <taxon>Pucciniomycotina</taxon>
        <taxon>Pucciniomycetes</taxon>
        <taxon>Pucciniales</taxon>
        <taxon>Pucciniaceae</taxon>
        <taxon>Puccinia</taxon>
    </lineage>
</organism>
<comment type="caution">
    <text evidence="1">The sequence shown here is derived from an EMBL/GenBank/DDBJ whole genome shotgun (WGS) entry which is preliminary data.</text>
</comment>
<keyword evidence="2" id="KW-1185">Reference proteome</keyword>
<evidence type="ECO:0000313" key="1">
    <source>
        <dbReference type="EMBL" id="POW12441.1"/>
    </source>
</evidence>
<dbReference type="Proteomes" id="UP000239156">
    <property type="component" value="Unassembled WGS sequence"/>
</dbReference>